<dbReference type="SUPFAM" id="SSF53955">
    <property type="entry name" value="Lysozyme-like"/>
    <property type="match status" value="1"/>
</dbReference>
<reference evidence="1 2" key="1">
    <citation type="submission" date="2021-01" db="EMBL/GenBank/DDBJ databases">
        <title>Genome sequencing of Joostella atrarenae M1-2 (= KCTC 23194).</title>
        <authorList>
            <person name="Zakaria M.R."/>
            <person name="Lam M.Q."/>
            <person name="Chong C.S."/>
        </authorList>
    </citation>
    <scope>NUCLEOTIDE SEQUENCE [LARGE SCALE GENOMIC DNA]</scope>
    <source>
        <strain evidence="1 2">M1-2</strain>
    </source>
</reference>
<organism evidence="1 2">
    <name type="scientific">Joostella atrarenae</name>
    <dbReference type="NCBI Taxonomy" id="679257"/>
    <lineage>
        <taxon>Bacteria</taxon>
        <taxon>Pseudomonadati</taxon>
        <taxon>Bacteroidota</taxon>
        <taxon>Flavobacteriia</taxon>
        <taxon>Flavobacteriales</taxon>
        <taxon>Flavobacteriaceae</taxon>
        <taxon>Joostella</taxon>
    </lineage>
</organism>
<dbReference type="CDD" id="cd00736">
    <property type="entry name" value="lambda_lys-like"/>
    <property type="match status" value="1"/>
</dbReference>
<gene>
    <name evidence="1" type="ORF">JM658_10910</name>
</gene>
<comment type="caution">
    <text evidence="1">The sequence shown here is derived from an EMBL/GenBank/DDBJ whole genome shotgun (WGS) entry which is preliminary data.</text>
</comment>
<evidence type="ECO:0000313" key="2">
    <source>
        <dbReference type="Proteomes" id="UP000829517"/>
    </source>
</evidence>
<dbReference type="Proteomes" id="UP000829517">
    <property type="component" value="Unassembled WGS sequence"/>
</dbReference>
<proteinExistence type="predicted"/>
<dbReference type="GO" id="GO:0016787">
    <property type="term" value="F:hydrolase activity"/>
    <property type="evidence" value="ECO:0007669"/>
    <property type="project" value="UniProtKB-KW"/>
</dbReference>
<accession>A0ABS9J4H3</accession>
<keyword evidence="1" id="KW-0378">Hydrolase</keyword>
<dbReference type="RefSeq" id="WP_236959301.1">
    <property type="nucleotide sequence ID" value="NZ_JAETXX010000006.1"/>
</dbReference>
<name>A0ABS9J4H3_9FLAO</name>
<dbReference type="InterPro" id="IPR023346">
    <property type="entry name" value="Lysozyme-like_dom_sf"/>
</dbReference>
<protein>
    <submittedName>
        <fullName evidence="1">Glycoside hydrolase family 104 protein</fullName>
    </submittedName>
</protein>
<dbReference type="Gene3D" id="1.10.530.10">
    <property type="match status" value="1"/>
</dbReference>
<keyword evidence="2" id="KW-1185">Reference proteome</keyword>
<dbReference type="EMBL" id="JAETXX010000006">
    <property type="protein sequence ID" value="MCF8715338.1"/>
    <property type="molecule type" value="Genomic_DNA"/>
</dbReference>
<evidence type="ECO:0000313" key="1">
    <source>
        <dbReference type="EMBL" id="MCF8715338.1"/>
    </source>
</evidence>
<sequence>MLKVSSSKEFDILAETNNAVILGEELKFEEKQEEKKVCECEARVRAYMRMLRAGEGTEKEVGYTKLFGHGDFTKSPHNKDMSDHPKIKVYWYTKSDGVKVYSSAAGAYQVMGYTWDDTNMKIQRKVYGIKDFSPLNQDLFCIIIFKHKRKGMLKLILEGKIQEATEKYGSYEWASLPPGRYGQPSKTMKEALKLYDDSLKDELAEKSNLHLEKGFLKKFGVSCKCGKKEVCLDCRKEHIDLADESKWVSQFDIERPKLACWRAFNKILMNYGLKEGSGYPTNLIQTVLEQNDTLVVKKAKEGLDYLDEQINKKFPVLVGVNHTLRKDKTRNKNINEGTTDHFIVIVGRGCEEGRIFYRYFEVGTYPINKNVKGINANNKLYLQLDNKITGEFAGGSKTYTITQVRRNKY</sequence>